<gene>
    <name evidence="9" type="ORF">PsYK624_083630</name>
</gene>
<name>A0A9P3GCL4_9APHY</name>
<dbReference type="Gene3D" id="2.20.25.530">
    <property type="match status" value="1"/>
</dbReference>
<dbReference type="OrthoDB" id="29098at2759"/>
<keyword evidence="3" id="KW-0539">Nucleus</keyword>
<dbReference type="GO" id="GO:0032299">
    <property type="term" value="C:ribonuclease H2 complex"/>
    <property type="evidence" value="ECO:0007669"/>
    <property type="project" value="InterPro"/>
</dbReference>
<evidence type="ECO:0000259" key="7">
    <source>
        <dbReference type="Pfam" id="PF09468"/>
    </source>
</evidence>
<comment type="subcellular location">
    <subcellularLocation>
        <location evidence="1">Nucleus</location>
    </subcellularLocation>
</comment>
<dbReference type="GO" id="GO:0005654">
    <property type="term" value="C:nucleoplasm"/>
    <property type="evidence" value="ECO:0007669"/>
    <property type="project" value="TreeGrafter"/>
</dbReference>
<feature type="domain" description="Ribonuclease H2 subunit B wHTH" evidence="7">
    <location>
        <begin position="94"/>
        <end position="247"/>
    </location>
</feature>
<evidence type="ECO:0000256" key="4">
    <source>
        <dbReference type="ARBA" id="ARBA00024778"/>
    </source>
</evidence>
<protein>
    <recommendedName>
        <fullName evidence="2">Ribonuclease H2 subunit B</fullName>
    </recommendedName>
    <alternativeName>
        <fullName evidence="5">Ribonuclease HI subunit B</fullName>
    </alternativeName>
</protein>
<dbReference type="Proteomes" id="UP000703269">
    <property type="component" value="Unassembled WGS sequence"/>
</dbReference>
<dbReference type="Pfam" id="PF17745">
    <property type="entry name" value="Ydr279_N"/>
    <property type="match status" value="1"/>
</dbReference>
<evidence type="ECO:0000313" key="9">
    <source>
        <dbReference type="EMBL" id="GJE92210.1"/>
    </source>
</evidence>
<dbReference type="InterPro" id="IPR019024">
    <property type="entry name" value="RNase_H2_suB_wHTH"/>
</dbReference>
<dbReference type="PANTHER" id="PTHR13383">
    <property type="entry name" value="RIBONUCLEASE H2 SUBUNIT B"/>
    <property type="match status" value="1"/>
</dbReference>
<organism evidence="9 10">
    <name type="scientific">Phanerochaete sordida</name>
    <dbReference type="NCBI Taxonomy" id="48140"/>
    <lineage>
        <taxon>Eukaryota</taxon>
        <taxon>Fungi</taxon>
        <taxon>Dikarya</taxon>
        <taxon>Basidiomycota</taxon>
        <taxon>Agaricomycotina</taxon>
        <taxon>Agaricomycetes</taxon>
        <taxon>Polyporales</taxon>
        <taxon>Phanerochaetaceae</taxon>
        <taxon>Phanerochaete</taxon>
    </lineage>
</organism>
<dbReference type="Gene3D" id="1.10.20.120">
    <property type="match status" value="1"/>
</dbReference>
<sequence length="325" mass="35608">MASHIGILPKDVLDALVVKLNEAEAPQTLQFLRLPHPRTGIPSLFLPYAKPDGKSSIVEVQMVAPPNDRSWFMSEGQIVQDGKLLLMTPVDPAFLLVPILHALSPSSAQAGTFRPMDDMLEDAVEKLIQSAPSKKDPSARLCKEDLLHFVSLDCARNAVSRICEKKQITEELAVYKYSPDVVLENLRQKVARLNSQAMFDASRTLTRALAKDGLMDDGKDDLLEMGRLKASCDLVSQYVPDHLHKQLLASYDFAPLEKHLAALAEEAVAQAAADMKKVEMKESKGSAAEKAGGKKRKTASMGVEKLKKANTKGMAKLSTFFQAKA</sequence>
<evidence type="ECO:0000256" key="5">
    <source>
        <dbReference type="ARBA" id="ARBA00033464"/>
    </source>
</evidence>
<dbReference type="InterPro" id="IPR041195">
    <property type="entry name" value="Rnh202_N"/>
</dbReference>
<keyword evidence="10" id="KW-1185">Reference proteome</keyword>
<evidence type="ECO:0000313" key="10">
    <source>
        <dbReference type="Proteomes" id="UP000703269"/>
    </source>
</evidence>
<accession>A0A9P3GCL4</accession>
<comment type="caution">
    <text evidence="9">The sequence shown here is derived from an EMBL/GenBank/DDBJ whole genome shotgun (WGS) entry which is preliminary data.</text>
</comment>
<feature type="region of interest" description="Disordered" evidence="6">
    <location>
        <begin position="282"/>
        <end position="305"/>
    </location>
</feature>
<evidence type="ECO:0000256" key="6">
    <source>
        <dbReference type="SAM" id="MobiDB-lite"/>
    </source>
</evidence>
<dbReference type="EMBL" id="BPQB01000025">
    <property type="protein sequence ID" value="GJE92210.1"/>
    <property type="molecule type" value="Genomic_DNA"/>
</dbReference>
<evidence type="ECO:0000256" key="1">
    <source>
        <dbReference type="ARBA" id="ARBA00004123"/>
    </source>
</evidence>
<evidence type="ECO:0000259" key="8">
    <source>
        <dbReference type="Pfam" id="PF17745"/>
    </source>
</evidence>
<comment type="function">
    <text evidence="4">Non catalytic subunit of RNase H2, an endonuclease that specifically degrades the RNA of RNA:DNA hybrids. Participates in DNA replication, possibly by mediating the removal of lagging-strand Okazaki fragment RNA primers during DNA replication. Mediates the excision of single ribonucleotides from DNA:RNA duplexes.</text>
</comment>
<dbReference type="CDD" id="cd09270">
    <property type="entry name" value="RNase_H2-B"/>
    <property type="match status" value="1"/>
</dbReference>
<dbReference type="InterPro" id="IPR040456">
    <property type="entry name" value="RNase_H2_suB"/>
</dbReference>
<proteinExistence type="predicted"/>
<reference evidence="9 10" key="1">
    <citation type="submission" date="2021-08" db="EMBL/GenBank/DDBJ databases">
        <title>Draft Genome Sequence of Phanerochaete sordida strain YK-624.</title>
        <authorList>
            <person name="Mori T."/>
            <person name="Dohra H."/>
            <person name="Suzuki T."/>
            <person name="Kawagishi H."/>
            <person name="Hirai H."/>
        </authorList>
    </citation>
    <scope>NUCLEOTIDE SEQUENCE [LARGE SCALE GENOMIC DNA]</scope>
    <source>
        <strain evidence="9 10">YK-624</strain>
    </source>
</reference>
<evidence type="ECO:0000256" key="2">
    <source>
        <dbReference type="ARBA" id="ARBA00019062"/>
    </source>
</evidence>
<feature type="domain" description="Rnh202 triple barrel" evidence="8">
    <location>
        <begin position="8"/>
        <end position="91"/>
    </location>
</feature>
<dbReference type="GO" id="GO:0006401">
    <property type="term" value="P:RNA catabolic process"/>
    <property type="evidence" value="ECO:0007669"/>
    <property type="project" value="TreeGrafter"/>
</dbReference>
<evidence type="ECO:0000256" key="3">
    <source>
        <dbReference type="ARBA" id="ARBA00023242"/>
    </source>
</evidence>
<dbReference type="AlphaFoldDB" id="A0A9P3GCL4"/>
<dbReference type="Pfam" id="PF09468">
    <property type="entry name" value="RNase_H2-Ydr279"/>
    <property type="match status" value="1"/>
</dbReference>
<dbReference type="PANTHER" id="PTHR13383:SF11">
    <property type="entry name" value="RIBONUCLEASE H2 SUBUNIT B"/>
    <property type="match status" value="1"/>
</dbReference>